<dbReference type="Proteomes" id="UP000295334">
    <property type="component" value="Unassembled WGS sequence"/>
</dbReference>
<evidence type="ECO:0000313" key="2">
    <source>
        <dbReference type="Proteomes" id="UP000295334"/>
    </source>
</evidence>
<comment type="caution">
    <text evidence="1">The sequence shown here is derived from an EMBL/GenBank/DDBJ whole genome shotgun (WGS) entry which is preliminary data.</text>
</comment>
<name>A0A4R1BCE0_9BACT</name>
<dbReference type="EMBL" id="SJZI01000042">
    <property type="protein sequence ID" value="TCJ14618.1"/>
    <property type="molecule type" value="Genomic_DNA"/>
</dbReference>
<evidence type="ECO:0000313" key="1">
    <source>
        <dbReference type="EMBL" id="TCJ14618.1"/>
    </source>
</evidence>
<sequence length="101" mass="11458">MTDMAALINKLTKDGYVDQFRVEKGKLVSMDDKKSFKPKDIKVANFYRFEGISNPDDMSILYAIETVDGHKGTLTDAYGSYADEEVSKFMQDVEVKKHVPL</sequence>
<organism evidence="1 2">
    <name type="scientific">Flaviaesturariibacter flavus</name>
    <dbReference type="NCBI Taxonomy" id="2502780"/>
    <lineage>
        <taxon>Bacteria</taxon>
        <taxon>Pseudomonadati</taxon>
        <taxon>Bacteroidota</taxon>
        <taxon>Chitinophagia</taxon>
        <taxon>Chitinophagales</taxon>
        <taxon>Chitinophagaceae</taxon>
        <taxon>Flaviaestuariibacter</taxon>
    </lineage>
</organism>
<keyword evidence="2" id="KW-1185">Reference proteome</keyword>
<dbReference type="AlphaFoldDB" id="A0A4R1BCE0"/>
<reference evidence="1 2" key="1">
    <citation type="submission" date="2019-03" db="EMBL/GenBank/DDBJ databases">
        <authorList>
            <person name="Kim M.K.M."/>
        </authorList>
    </citation>
    <scope>NUCLEOTIDE SEQUENCE [LARGE SCALE GENOMIC DNA]</scope>
    <source>
        <strain evidence="1 2">17J68-12</strain>
    </source>
</reference>
<gene>
    <name evidence="1" type="ORF">EPD60_09375</name>
</gene>
<dbReference type="OrthoDB" id="8418771at2"/>
<protein>
    <recommendedName>
        <fullName evidence="3">Phosphoribosylpyrophosphate synthetase</fullName>
    </recommendedName>
</protein>
<accession>A0A4R1BCE0</accession>
<proteinExistence type="predicted"/>
<evidence type="ECO:0008006" key="3">
    <source>
        <dbReference type="Google" id="ProtNLM"/>
    </source>
</evidence>